<dbReference type="Gene3D" id="3.90.550.10">
    <property type="entry name" value="Spore Coat Polysaccharide Biosynthesis Protein SpsA, Chain A"/>
    <property type="match status" value="1"/>
</dbReference>
<dbReference type="Pfam" id="PF00535">
    <property type="entry name" value="Glycos_transf_2"/>
    <property type="match status" value="1"/>
</dbReference>
<gene>
    <name evidence="6" type="ORF">AMC81_CH00808</name>
    <name evidence="7" type="ORF">HER27_015545</name>
</gene>
<dbReference type="InterPro" id="IPR011004">
    <property type="entry name" value="Trimer_LpxA-like_sf"/>
</dbReference>
<dbReference type="EMBL" id="CP064931">
    <property type="protein sequence ID" value="QPK07865.1"/>
    <property type="molecule type" value="Genomic_DNA"/>
</dbReference>
<evidence type="ECO:0000313" key="9">
    <source>
        <dbReference type="Proteomes" id="UP000540266"/>
    </source>
</evidence>
<proteinExistence type="inferred from homology"/>
<evidence type="ECO:0000313" key="8">
    <source>
        <dbReference type="Proteomes" id="UP000078551"/>
    </source>
</evidence>
<evidence type="ECO:0000256" key="3">
    <source>
        <dbReference type="ARBA" id="ARBA00022679"/>
    </source>
</evidence>
<dbReference type="PANTHER" id="PTHR43179">
    <property type="entry name" value="RHAMNOSYLTRANSFERASE WBBL"/>
    <property type="match status" value="1"/>
</dbReference>
<evidence type="ECO:0000256" key="4">
    <source>
        <dbReference type="SAM" id="MobiDB-lite"/>
    </source>
</evidence>
<dbReference type="InterPro" id="IPR001451">
    <property type="entry name" value="Hexapep"/>
</dbReference>
<evidence type="ECO:0000256" key="1">
    <source>
        <dbReference type="ARBA" id="ARBA00006739"/>
    </source>
</evidence>
<evidence type="ECO:0000313" key="6">
    <source>
        <dbReference type="EMBL" id="ANL83623.1"/>
    </source>
</evidence>
<dbReference type="STRING" id="396.AMC85_CH00810"/>
<keyword evidence="8" id="KW-1185">Reference proteome</keyword>
<dbReference type="InterPro" id="IPR029044">
    <property type="entry name" value="Nucleotide-diphossugar_trans"/>
</dbReference>
<feature type="region of interest" description="Disordered" evidence="4">
    <location>
        <begin position="478"/>
        <end position="497"/>
    </location>
</feature>
<dbReference type="InterPro" id="IPR001173">
    <property type="entry name" value="Glyco_trans_2-like"/>
</dbReference>
<dbReference type="RefSeq" id="WP_012482760.1">
    <property type="nucleotide sequence ID" value="NZ_CP013532.1"/>
</dbReference>
<sequence length="497" mass="54684">MRVNVIIPVFNRLEHTRKVLDALRRQTLADALTIVVVNDGSTDGTAEYLQSQGDVVEIRGDGNLWWGGAIEEGLKHVLPSCKAEDYILFLNNDTWFDEDYVETLVQTSKANGEAAVGSVIHEEGKDPPLVSIGPRININRFAIWDLLSELSEAQQRSPESQYRVDALSGRGTLYPALLFRKYGGMRPRLLPHYMADYEIAMRFSRAGVPLIVSTKAIVYSPPVYGNDVSRHSWKKRLFGRRSPHNVFQRLIFYSLVGSPVQRLTAPFRMAYFFYARVLLGRMTTSLKKFAVSLVRARRLSELKRHGVSVGRDVVLYGAPLLQRHPDSDIHIGDRVVLCSDSRFTALALNHPVKIATIRAGSKISIGADSGISGATIVSAARISIGAEVLMGANVTIFDTDFHPIRPEGRRHSDVEADIKTAPVHIGDNVFIGTNALILRGTEIGRDSIIAAGAVVRGNFPEGAIIAGNPAKVVGSVYRTSQERPGSQPDGEHENSNI</sequence>
<dbReference type="AlphaFoldDB" id="A0A192T6C8"/>
<reference evidence="6 8" key="1">
    <citation type="submission" date="2015-11" db="EMBL/GenBank/DDBJ databases">
        <title>The limits of bacterial species coexistence and the symbiotic plasmid transference in sympatric Rhizobium populations.</title>
        <authorList>
            <person name="Perez-Carrascal O.M."/>
            <person name="VanInsberghe D."/>
            <person name="Juarez S."/>
            <person name="Polz M.F."/>
            <person name="Vinuesa P."/>
            <person name="Gonzalez V."/>
        </authorList>
    </citation>
    <scope>NUCLEOTIDE SEQUENCE [LARGE SCALE GENOMIC DNA]</scope>
    <source>
        <strain evidence="6 8">N771</strain>
    </source>
</reference>
<accession>A0A192T6C8</accession>
<keyword evidence="3" id="KW-0808">Transferase</keyword>
<protein>
    <submittedName>
        <fullName evidence="6 7">Glycosyltransferase</fullName>
    </submittedName>
</protein>
<reference evidence="7 9" key="2">
    <citation type="submission" date="2020-11" db="EMBL/GenBank/DDBJ databases">
        <title>Indigenous Rhizobia Nodulating Common beans in Western Kenya.</title>
        <authorList>
            <person name="Wekesa C.S."/>
            <person name="Oelmueller R."/>
            <person name="Furch A.C."/>
        </authorList>
    </citation>
    <scope>NUCLEOTIDE SEQUENCE [LARGE SCALE GENOMIC DNA]</scope>
    <source>
        <strain evidence="9">BS3</strain>
        <strain evidence="7">S3</strain>
    </source>
</reference>
<feature type="domain" description="Glycosyltransferase 2-like" evidence="5">
    <location>
        <begin position="5"/>
        <end position="125"/>
    </location>
</feature>
<evidence type="ECO:0000313" key="7">
    <source>
        <dbReference type="EMBL" id="QPK07865.1"/>
    </source>
</evidence>
<keyword evidence="2" id="KW-0328">Glycosyltransferase</keyword>
<dbReference type="Proteomes" id="UP000078551">
    <property type="component" value="Chromosome"/>
</dbReference>
<dbReference type="GeneID" id="45956170"/>
<name>A0A192T6C8_9HYPH</name>
<dbReference type="EMBL" id="CP013568">
    <property type="protein sequence ID" value="ANL83623.1"/>
    <property type="molecule type" value="Genomic_DNA"/>
</dbReference>
<dbReference type="Proteomes" id="UP000540266">
    <property type="component" value="Chromosome"/>
</dbReference>
<evidence type="ECO:0000256" key="2">
    <source>
        <dbReference type="ARBA" id="ARBA00022676"/>
    </source>
</evidence>
<dbReference type="PANTHER" id="PTHR43179:SF12">
    <property type="entry name" value="GALACTOFURANOSYLTRANSFERASE GLFT2"/>
    <property type="match status" value="1"/>
</dbReference>
<evidence type="ECO:0000259" key="5">
    <source>
        <dbReference type="Pfam" id="PF00535"/>
    </source>
</evidence>
<dbReference type="Gene3D" id="2.160.10.10">
    <property type="entry name" value="Hexapeptide repeat proteins"/>
    <property type="match status" value="1"/>
</dbReference>
<dbReference type="SUPFAM" id="SSF53448">
    <property type="entry name" value="Nucleotide-diphospho-sugar transferases"/>
    <property type="match status" value="1"/>
</dbReference>
<dbReference type="GO" id="GO:0016757">
    <property type="term" value="F:glycosyltransferase activity"/>
    <property type="evidence" value="ECO:0007669"/>
    <property type="project" value="UniProtKB-KW"/>
</dbReference>
<organism evidence="7 9">
    <name type="scientific">Rhizobium phaseoli</name>
    <dbReference type="NCBI Taxonomy" id="396"/>
    <lineage>
        <taxon>Bacteria</taxon>
        <taxon>Pseudomonadati</taxon>
        <taxon>Pseudomonadota</taxon>
        <taxon>Alphaproteobacteria</taxon>
        <taxon>Hyphomicrobiales</taxon>
        <taxon>Rhizobiaceae</taxon>
        <taxon>Rhizobium/Agrobacterium group</taxon>
        <taxon>Rhizobium</taxon>
    </lineage>
</organism>
<dbReference type="CDD" id="cd04647">
    <property type="entry name" value="LbH_MAT_like"/>
    <property type="match status" value="1"/>
</dbReference>
<dbReference type="SUPFAM" id="SSF51161">
    <property type="entry name" value="Trimeric LpxA-like enzymes"/>
    <property type="match status" value="1"/>
</dbReference>
<comment type="similarity">
    <text evidence="1">Belongs to the glycosyltransferase 2 family.</text>
</comment>
<dbReference type="Pfam" id="PF00132">
    <property type="entry name" value="Hexapep"/>
    <property type="match status" value="1"/>
</dbReference>